<dbReference type="EMBL" id="CP094970">
    <property type="protein sequence ID" value="UYM04304.1"/>
    <property type="molecule type" value="Genomic_DNA"/>
</dbReference>
<name>A0AA46YK81_9ACTN</name>
<dbReference type="Pfam" id="PF00266">
    <property type="entry name" value="Aminotran_5"/>
    <property type="match status" value="1"/>
</dbReference>
<dbReference type="AlphaFoldDB" id="A0AA46YK81"/>
<dbReference type="InterPro" id="IPR015421">
    <property type="entry name" value="PyrdxlP-dep_Trfase_major"/>
</dbReference>
<organism evidence="2 3">
    <name type="scientific">Solicola gregarius</name>
    <dbReference type="NCBI Taxonomy" id="2908642"/>
    <lineage>
        <taxon>Bacteria</taxon>
        <taxon>Bacillati</taxon>
        <taxon>Actinomycetota</taxon>
        <taxon>Actinomycetes</taxon>
        <taxon>Propionibacteriales</taxon>
        <taxon>Nocardioidaceae</taxon>
        <taxon>Solicola</taxon>
    </lineage>
</organism>
<dbReference type="KEGG" id="sgrg:L0C25_17420"/>
<protein>
    <submittedName>
        <fullName evidence="2">Aminotransferase class V-fold PLP-dependent enzyme</fullName>
    </submittedName>
</protein>
<dbReference type="PANTHER" id="PTHR43586:SF15">
    <property type="entry name" value="BLR3095 PROTEIN"/>
    <property type="match status" value="1"/>
</dbReference>
<dbReference type="RefSeq" id="WP_271632977.1">
    <property type="nucleotide sequence ID" value="NZ_CP094970.1"/>
</dbReference>
<feature type="domain" description="Aminotransferase class V" evidence="1">
    <location>
        <begin position="58"/>
        <end position="367"/>
    </location>
</feature>
<dbReference type="InterPro" id="IPR000192">
    <property type="entry name" value="Aminotrans_V_dom"/>
</dbReference>
<dbReference type="PANTHER" id="PTHR43586">
    <property type="entry name" value="CYSTEINE DESULFURASE"/>
    <property type="match status" value="1"/>
</dbReference>
<dbReference type="SUPFAM" id="SSF53383">
    <property type="entry name" value="PLP-dependent transferases"/>
    <property type="match status" value="1"/>
</dbReference>
<keyword evidence="2" id="KW-0032">Aminotransferase</keyword>
<dbReference type="Proteomes" id="UP001164390">
    <property type="component" value="Chromosome"/>
</dbReference>
<dbReference type="GO" id="GO:0008483">
    <property type="term" value="F:transaminase activity"/>
    <property type="evidence" value="ECO:0007669"/>
    <property type="project" value="UniProtKB-KW"/>
</dbReference>
<dbReference type="Gene3D" id="3.90.1150.10">
    <property type="entry name" value="Aspartate Aminotransferase, domain 1"/>
    <property type="match status" value="1"/>
</dbReference>
<dbReference type="Gene3D" id="3.40.640.10">
    <property type="entry name" value="Type I PLP-dependent aspartate aminotransferase-like (Major domain)"/>
    <property type="match status" value="1"/>
</dbReference>
<keyword evidence="3" id="KW-1185">Reference proteome</keyword>
<accession>A0AA46YK81</accession>
<dbReference type="InterPro" id="IPR015424">
    <property type="entry name" value="PyrdxlP-dep_Trfase"/>
</dbReference>
<dbReference type="InterPro" id="IPR015422">
    <property type="entry name" value="PyrdxlP-dep_Trfase_small"/>
</dbReference>
<proteinExistence type="predicted"/>
<evidence type="ECO:0000313" key="2">
    <source>
        <dbReference type="EMBL" id="UYM04304.1"/>
    </source>
</evidence>
<evidence type="ECO:0000259" key="1">
    <source>
        <dbReference type="Pfam" id="PF00266"/>
    </source>
</evidence>
<reference evidence="2" key="1">
    <citation type="submission" date="2022-01" db="EMBL/GenBank/DDBJ databases">
        <title>Nocardioidaceae gen. sp. A5X3R13.</title>
        <authorList>
            <person name="Lopez Marin M.A."/>
            <person name="Uhlik O."/>
        </authorList>
    </citation>
    <scope>NUCLEOTIDE SEQUENCE</scope>
    <source>
        <strain evidence="2">A5X3R13</strain>
    </source>
</reference>
<evidence type="ECO:0000313" key="3">
    <source>
        <dbReference type="Proteomes" id="UP001164390"/>
    </source>
</evidence>
<gene>
    <name evidence="2" type="ORF">L0C25_17420</name>
</gene>
<keyword evidence="2" id="KW-0808">Transferase</keyword>
<sequence length="379" mass="41183">MDHLSPAEFRRHFPAFEDTVHLASCSQGALSDQLSSALFEFQHTIREYGAPWDLWMGEVERARTMFAHLIGASPEEIAVLPSASAGAYQVASTQDWSTRPRLVTTDLEFPSVAHVWLAQRERGADVTFAAEHDGRVGTDDFAAVIDGDTGLVSVPLVSYRNGFRFEVKDAAEAAHAAGAKVFVDAYQGLGVEPVSVAELDCDYLVCGALKYLLGISGIAFLYVRGGLTDPVDPPATGWFGRRDPFEFDPRNLDYPTDARRFEAGTPSVPSAYGAVAGLRQLAGLDAKAVRAHVTDLSSQLGSELMASGEVLASPADDERRGPQVALRDDDPDALSAYLKARRIVCSPRGDVLRISLHYYNDTSDIEAALQAISDYRRSR</sequence>